<proteinExistence type="predicted"/>
<dbReference type="RefSeq" id="WP_326510037.1">
    <property type="nucleotide sequence ID" value="NZ_JAWIIV010000053.1"/>
</dbReference>
<protein>
    <submittedName>
        <fullName evidence="1">DUF4928 family protein</fullName>
    </submittedName>
</protein>
<reference evidence="1 2" key="1">
    <citation type="submission" date="2023-10" db="EMBL/GenBank/DDBJ databases">
        <title>Noviherbaspirillum sp. CPCC 100848 genome assembly.</title>
        <authorList>
            <person name="Li X.Y."/>
            <person name="Fang X.M."/>
        </authorList>
    </citation>
    <scope>NUCLEOTIDE SEQUENCE [LARGE SCALE GENOMIC DNA]</scope>
    <source>
        <strain evidence="1 2">CPCC 100848</strain>
    </source>
</reference>
<dbReference type="InterPro" id="IPR032564">
    <property type="entry name" value="DUF4928"/>
</dbReference>
<accession>A0ABU6JIB1</accession>
<name>A0ABU6JIB1_9BURK</name>
<evidence type="ECO:0000313" key="2">
    <source>
        <dbReference type="Proteomes" id="UP001352263"/>
    </source>
</evidence>
<comment type="caution">
    <text evidence="1">The sequence shown here is derived from an EMBL/GenBank/DDBJ whole genome shotgun (WGS) entry which is preliminary data.</text>
</comment>
<gene>
    <name evidence="1" type="ORF">RY831_30240</name>
</gene>
<dbReference type="EMBL" id="JAWIIV010000053">
    <property type="protein sequence ID" value="MEC4723425.1"/>
    <property type="molecule type" value="Genomic_DNA"/>
</dbReference>
<sequence>MAAGIEFEPSGFLPVPELAQRLQEYKERKSIKGKGQLAALIFASRLVRRNGLPFDVEAGITTDGRGQVKGLGKDAVQRILLDYGIERVLAEEGGRTSRGSLGNIEDYLRFLNELHAEGIADAAATEAWWVEQAKSFFNAKPFALRFDAGNALRAVVRDLLAQARKRQDEGAGTMFVGAMLQHLVGAKLALALPDEPLVHHGFSVADAPGGRSGDFEIGNASIHVTTTPGEAVMRKCASNLHAGRHPVVITMHNMLPAADAFAAAQGIADKVEVLDAEQFIVANLYELGGFRSSERRVKVESLVDKYNEIVAAHETDPSLRIARD</sequence>
<dbReference type="Pfam" id="PF16280">
    <property type="entry name" value="DUF4928"/>
    <property type="match status" value="1"/>
</dbReference>
<evidence type="ECO:0000313" key="1">
    <source>
        <dbReference type="EMBL" id="MEC4723425.1"/>
    </source>
</evidence>
<dbReference type="Proteomes" id="UP001352263">
    <property type="component" value="Unassembled WGS sequence"/>
</dbReference>
<keyword evidence="2" id="KW-1185">Reference proteome</keyword>
<organism evidence="1 2">
    <name type="scientific">Noviherbaspirillum album</name>
    <dbReference type="NCBI Taxonomy" id="3080276"/>
    <lineage>
        <taxon>Bacteria</taxon>
        <taxon>Pseudomonadati</taxon>
        <taxon>Pseudomonadota</taxon>
        <taxon>Betaproteobacteria</taxon>
        <taxon>Burkholderiales</taxon>
        <taxon>Oxalobacteraceae</taxon>
        <taxon>Noviherbaspirillum</taxon>
    </lineage>
</organism>